<organism evidence="2 3">
    <name type="scientific">Cupriavidus basilensis</name>
    <dbReference type="NCBI Taxonomy" id="68895"/>
    <lineage>
        <taxon>Bacteria</taxon>
        <taxon>Pseudomonadati</taxon>
        <taxon>Pseudomonadota</taxon>
        <taxon>Betaproteobacteria</taxon>
        <taxon>Burkholderiales</taxon>
        <taxon>Burkholderiaceae</taxon>
        <taxon>Cupriavidus</taxon>
    </lineage>
</organism>
<dbReference type="EMBL" id="JARJLM010000574">
    <property type="protein sequence ID" value="MDF3838222.1"/>
    <property type="molecule type" value="Genomic_DNA"/>
</dbReference>
<comment type="caution">
    <text evidence="2">The sequence shown here is derived from an EMBL/GenBank/DDBJ whole genome shotgun (WGS) entry which is preliminary data.</text>
</comment>
<name>A0ABT6B009_9BURK</name>
<accession>A0ABT6B009</accession>
<gene>
    <name evidence="2" type="ORF">P3W85_35595</name>
</gene>
<keyword evidence="3" id="KW-1185">Reference proteome</keyword>
<feature type="domain" description="AbiEi antitoxin N-terminal" evidence="1">
    <location>
        <begin position="18"/>
        <end position="57"/>
    </location>
</feature>
<dbReference type="Proteomes" id="UP001216674">
    <property type="component" value="Unassembled WGS sequence"/>
</dbReference>
<protein>
    <submittedName>
        <fullName evidence="2">Type IV toxin-antitoxin system AbiEi family antitoxin domain-containing protein</fullName>
    </submittedName>
</protein>
<evidence type="ECO:0000313" key="2">
    <source>
        <dbReference type="EMBL" id="MDF3838222.1"/>
    </source>
</evidence>
<sequence>MSTSSFSQRERAVAQLRARGLVRASEMREIGVTATTIARLERDGVAVRLARGVYQLADAPLSLQHTLALASKLVPSGVICLTSALAFHELTDQIPAKVWMAIGQKDWKPSFDYPPVRFIRSPAPRDDPDAERHAIDNVSVPVFSVARTIADLFRYRKKVGLNTALEGLREALMQKKATPAEIAQHAADAGVWKILEPYLTAMVSHA</sequence>
<evidence type="ECO:0000259" key="1">
    <source>
        <dbReference type="Pfam" id="PF13338"/>
    </source>
</evidence>
<evidence type="ECO:0000313" key="3">
    <source>
        <dbReference type="Proteomes" id="UP001216674"/>
    </source>
</evidence>
<proteinExistence type="predicted"/>
<reference evidence="2 3" key="1">
    <citation type="submission" date="2023-03" db="EMBL/GenBank/DDBJ databases">
        <title>Draft assemblies of triclosan tolerant bacteria isolated from returned activated sludge.</title>
        <authorList>
            <person name="Van Hamelsveld S."/>
        </authorList>
    </citation>
    <scope>NUCLEOTIDE SEQUENCE [LARGE SCALE GENOMIC DNA]</scope>
    <source>
        <strain evidence="2 3">GW210010_S58</strain>
    </source>
</reference>
<dbReference type="Pfam" id="PF13338">
    <property type="entry name" value="AbiEi_4"/>
    <property type="match status" value="1"/>
</dbReference>
<dbReference type="RefSeq" id="WP_276268216.1">
    <property type="nucleotide sequence ID" value="NZ_JARJLM010000574.1"/>
</dbReference>
<dbReference type="InterPro" id="IPR025159">
    <property type="entry name" value="AbiEi_N"/>
</dbReference>